<evidence type="ECO:0000256" key="1">
    <source>
        <dbReference type="ARBA" id="ARBA00000971"/>
    </source>
</evidence>
<dbReference type="Pfam" id="PF00254">
    <property type="entry name" value="FKBP_C"/>
    <property type="match status" value="1"/>
</dbReference>
<keyword evidence="3 5" id="KW-0697">Rotamase</keyword>
<evidence type="ECO:0000256" key="3">
    <source>
        <dbReference type="ARBA" id="ARBA00023110"/>
    </source>
</evidence>
<evidence type="ECO:0000256" key="4">
    <source>
        <dbReference type="ARBA" id="ARBA00023235"/>
    </source>
</evidence>
<dbReference type="InterPro" id="IPR046357">
    <property type="entry name" value="PPIase_dom_sf"/>
</dbReference>
<dbReference type="PANTHER" id="PTHR10516:SF443">
    <property type="entry name" value="FK506-BINDING PROTEIN 59-RELATED"/>
    <property type="match status" value="1"/>
</dbReference>
<proteinExistence type="predicted"/>
<dbReference type="InterPro" id="IPR001179">
    <property type="entry name" value="PPIase_FKBP_dom"/>
</dbReference>
<sequence length="179" mass="20073">MGNREVAKSPPSLTEALRAANATYRARNHFWTRGNVVRLVLMVLCVFIILNRIANQVSVFRRVRKHVLRPGEPVDPSRRSASYPSVKSLVTVHYRGVVADTKVEFDSSYKRGKPFTFELGVQQVIPCWDRAIATMRRGELARIYCAPAEAYGERGIPGVIPPSAALEFEVELLDFANSN</sequence>
<gene>
    <name evidence="8" type="primary">FKBP15_1</name>
    <name evidence="8" type="ORF">F1559_001146</name>
</gene>
<evidence type="ECO:0000256" key="2">
    <source>
        <dbReference type="ARBA" id="ARBA00013194"/>
    </source>
</evidence>
<dbReference type="EMBL" id="VWRR01000014">
    <property type="protein sequence ID" value="KAF6001444.1"/>
    <property type="molecule type" value="Genomic_DNA"/>
</dbReference>
<dbReference type="AlphaFoldDB" id="A0A7J7IFF3"/>
<evidence type="ECO:0000256" key="5">
    <source>
        <dbReference type="PROSITE-ProRule" id="PRU00277"/>
    </source>
</evidence>
<protein>
    <recommendedName>
        <fullName evidence="2 5">peptidylprolyl isomerase</fullName>
        <ecNumber evidence="2 5">5.2.1.8</ecNumber>
    </recommendedName>
</protein>
<keyword evidence="9" id="KW-1185">Reference proteome</keyword>
<dbReference type="Proteomes" id="UP000530660">
    <property type="component" value="Unassembled WGS sequence"/>
</dbReference>
<comment type="catalytic activity">
    <reaction evidence="1 5">
        <text>[protein]-peptidylproline (omega=180) = [protein]-peptidylproline (omega=0)</text>
        <dbReference type="Rhea" id="RHEA:16237"/>
        <dbReference type="Rhea" id="RHEA-COMP:10747"/>
        <dbReference type="Rhea" id="RHEA-COMP:10748"/>
        <dbReference type="ChEBI" id="CHEBI:83833"/>
        <dbReference type="ChEBI" id="CHEBI:83834"/>
        <dbReference type="EC" id="5.2.1.8"/>
    </reaction>
</comment>
<keyword evidence="6" id="KW-1133">Transmembrane helix</keyword>
<dbReference type="SUPFAM" id="SSF54534">
    <property type="entry name" value="FKBP-like"/>
    <property type="match status" value="1"/>
</dbReference>
<name>A0A7J7IFF3_9RHOD</name>
<keyword evidence="4 5" id="KW-0413">Isomerase</keyword>
<feature type="domain" description="PPIase FKBP-type" evidence="7">
    <location>
        <begin position="87"/>
        <end position="176"/>
    </location>
</feature>
<dbReference type="PANTHER" id="PTHR10516">
    <property type="entry name" value="PEPTIDYL-PROLYL CIS-TRANS ISOMERASE"/>
    <property type="match status" value="1"/>
</dbReference>
<accession>A0A7J7IFF3</accession>
<reference evidence="8 9" key="1">
    <citation type="journal article" date="2020" name="J. Phycol.">
        <title>Comparative genome analysis reveals Cyanidiococcus gen. nov., a new extremophilic red algal genus sister to Cyanidioschyzon (Cyanidioschyzonaceae, Rhodophyta).</title>
        <authorList>
            <person name="Liu S.-L."/>
            <person name="Chiang Y.-R."/>
            <person name="Yoon H.S."/>
            <person name="Fu H.-Y."/>
        </authorList>
    </citation>
    <scope>NUCLEOTIDE SEQUENCE [LARGE SCALE GENOMIC DNA]</scope>
    <source>
        <strain evidence="8 9">THAL066</strain>
    </source>
</reference>
<keyword evidence="6" id="KW-0812">Transmembrane</keyword>
<comment type="caution">
    <text evidence="8">The sequence shown here is derived from an EMBL/GenBank/DDBJ whole genome shotgun (WGS) entry which is preliminary data.</text>
</comment>
<dbReference type="OrthoDB" id="1902587at2759"/>
<dbReference type="InterPro" id="IPR050689">
    <property type="entry name" value="FKBP-type_PPIase"/>
</dbReference>
<evidence type="ECO:0000259" key="7">
    <source>
        <dbReference type="PROSITE" id="PS50059"/>
    </source>
</evidence>
<dbReference type="Gene3D" id="3.10.50.40">
    <property type="match status" value="1"/>
</dbReference>
<dbReference type="EC" id="5.2.1.8" evidence="2 5"/>
<feature type="transmembrane region" description="Helical" evidence="6">
    <location>
        <begin position="36"/>
        <end position="54"/>
    </location>
</feature>
<keyword evidence="6" id="KW-0472">Membrane</keyword>
<evidence type="ECO:0000313" key="9">
    <source>
        <dbReference type="Proteomes" id="UP000530660"/>
    </source>
</evidence>
<evidence type="ECO:0000256" key="6">
    <source>
        <dbReference type="SAM" id="Phobius"/>
    </source>
</evidence>
<evidence type="ECO:0000313" key="8">
    <source>
        <dbReference type="EMBL" id="KAF6001444.1"/>
    </source>
</evidence>
<dbReference type="PROSITE" id="PS50059">
    <property type="entry name" value="FKBP_PPIASE"/>
    <property type="match status" value="1"/>
</dbReference>
<dbReference type="GO" id="GO:0003755">
    <property type="term" value="F:peptidyl-prolyl cis-trans isomerase activity"/>
    <property type="evidence" value="ECO:0007669"/>
    <property type="project" value="UniProtKB-KW"/>
</dbReference>
<organism evidence="8 9">
    <name type="scientific">Cyanidiococcus yangmingshanensis</name>
    <dbReference type="NCBI Taxonomy" id="2690220"/>
    <lineage>
        <taxon>Eukaryota</taxon>
        <taxon>Rhodophyta</taxon>
        <taxon>Bangiophyceae</taxon>
        <taxon>Cyanidiales</taxon>
        <taxon>Cyanidiaceae</taxon>
        <taxon>Cyanidiococcus</taxon>
    </lineage>
</organism>